<sequence length="261" mass="31008">MDIKQQANKIITDYYNTGRLKVRIDGYYKGKLHISRYTKIAEEVELQVWLELSKYPPEKLVERFNRNPNSIEALAVVIAKYQFMHKKSNPNSPNNSFGTKLVFGSNYFSDDYVSPTDTYNESGENTDYRGIPISDGEFYADRDYSPDRWQEIQKRLTPDEIEFVTALWNGEKFYKRKPTNAYKEYRDYILNKIKNMDLNKGLTPLEQIKTKLTMQENKLFDVMFDDDLNRQDKIKNLKFTEQQYIAQRRILLKRIKALNIK</sequence>
<keyword evidence="2" id="KW-1185">Reference proteome</keyword>
<gene>
    <name evidence="1" type="ORF">FSB76_23395</name>
</gene>
<dbReference type="Proteomes" id="UP000321362">
    <property type="component" value="Chromosome"/>
</dbReference>
<accession>A0A5B8W5B6</accession>
<evidence type="ECO:0000313" key="1">
    <source>
        <dbReference type="EMBL" id="QEC78749.1"/>
    </source>
</evidence>
<dbReference type="OrthoDB" id="791695at2"/>
<name>A0A5B8W5B6_9SPHI</name>
<dbReference type="KEGG" id="mgk:FSB76_23395"/>
<organism evidence="1 2">
    <name type="scientific">Mucilaginibacter ginsenosidivorax</name>
    <dbReference type="NCBI Taxonomy" id="862126"/>
    <lineage>
        <taxon>Bacteria</taxon>
        <taxon>Pseudomonadati</taxon>
        <taxon>Bacteroidota</taxon>
        <taxon>Sphingobacteriia</taxon>
        <taxon>Sphingobacteriales</taxon>
        <taxon>Sphingobacteriaceae</taxon>
        <taxon>Mucilaginibacter</taxon>
    </lineage>
</organism>
<dbReference type="AlphaFoldDB" id="A0A5B8W5B6"/>
<protein>
    <submittedName>
        <fullName evidence="1">Uncharacterized protein</fullName>
    </submittedName>
</protein>
<proteinExistence type="predicted"/>
<dbReference type="EMBL" id="CP042437">
    <property type="protein sequence ID" value="QEC78749.1"/>
    <property type="molecule type" value="Genomic_DNA"/>
</dbReference>
<dbReference type="RefSeq" id="WP_147057686.1">
    <property type="nucleotide sequence ID" value="NZ_CP042437.1"/>
</dbReference>
<reference evidence="1 2" key="1">
    <citation type="journal article" date="2013" name="J. Microbiol.">
        <title>Mucilaginibacter ginsenosidivorax sp. nov., with ginsenoside converting activity isolated from sediment.</title>
        <authorList>
            <person name="Kim J.K."/>
            <person name="Choi T.E."/>
            <person name="Liu Q.M."/>
            <person name="Park H.Y."/>
            <person name="Yi T.H."/>
            <person name="Yoon M.H."/>
            <person name="Kim S.C."/>
            <person name="Im W.T."/>
        </authorList>
    </citation>
    <scope>NUCLEOTIDE SEQUENCE [LARGE SCALE GENOMIC DNA]</scope>
    <source>
        <strain evidence="1 2">KHI28</strain>
    </source>
</reference>
<evidence type="ECO:0000313" key="2">
    <source>
        <dbReference type="Proteomes" id="UP000321362"/>
    </source>
</evidence>